<feature type="transmembrane region" description="Helical" evidence="7">
    <location>
        <begin position="362"/>
        <end position="387"/>
    </location>
</feature>
<sequence>MSDFMIGVSGLGAMFVLMILRMPVGMAMLAVGYFGTVILNGDRSANALLVTEAFSATSNYSLTVVPLFILMGNIASVAGFSSRLYEAAFAWVGWLRGGLASASIIGCAAFAAVSGSSVATAVTIGKVALPEMKRFGYSDALSTGSIAAGGTLGFLIPPSTGFVLYAILTEESIGQLFMAGILPGILLTAFFMATVGLITLFDPQAGRPGEALPFVQRFVALSRAMPLLIVIVVSIGGIYLGVFTPVEAAGVGAGLVILMALFTGKLKGDAFVKAVVDTVRTTAMLYLIVIGASVLNPFLALTHLPATLGEAMTTAGLGPYGVLLLIVIAYLVLGMFMDGLAMLVVTIPIFFPIVTGLGFDPIWFGVVAVIVIEMGMITPPVGLNVFVVKSVAGDVPMGTIFKGVLPFWFAMAACLLAIVIFPSIALMIPQAMFQ</sequence>
<feature type="transmembrane region" description="Helical" evidence="7">
    <location>
        <begin position="322"/>
        <end position="350"/>
    </location>
</feature>
<dbReference type="AlphaFoldDB" id="A0A926P3U2"/>
<feature type="transmembrane region" description="Helical" evidence="7">
    <location>
        <begin position="248"/>
        <end position="264"/>
    </location>
</feature>
<evidence type="ECO:0000256" key="2">
    <source>
        <dbReference type="ARBA" id="ARBA00022475"/>
    </source>
</evidence>
<evidence type="ECO:0000256" key="1">
    <source>
        <dbReference type="ARBA" id="ARBA00004429"/>
    </source>
</evidence>
<proteinExistence type="inferred from homology"/>
<reference evidence="9" key="1">
    <citation type="submission" date="2020-05" db="EMBL/GenBank/DDBJ databases">
        <title>Identification of trans-AT polyketide cluster in two marine bacteria, producers of a novel glutaramide-containing polyketide sesbanimide D and analogs.</title>
        <authorList>
            <person name="Kacar D."/>
            <person name="Rodriguez P."/>
            <person name="Canedo L."/>
            <person name="Gonzalez E."/>
            <person name="Galan B."/>
            <person name="De La Calle F."/>
            <person name="Garcia J.L."/>
        </authorList>
    </citation>
    <scope>NUCLEOTIDE SEQUENCE</scope>
    <source>
        <strain evidence="9">PHM038</strain>
    </source>
</reference>
<evidence type="ECO:0000256" key="6">
    <source>
        <dbReference type="ARBA" id="ARBA00023136"/>
    </source>
</evidence>
<feature type="transmembrane region" description="Helical" evidence="7">
    <location>
        <begin position="100"/>
        <end position="125"/>
    </location>
</feature>
<keyword evidence="5 7" id="KW-1133">Transmembrane helix</keyword>
<evidence type="ECO:0000256" key="4">
    <source>
        <dbReference type="ARBA" id="ARBA00022692"/>
    </source>
</evidence>
<evidence type="ECO:0000256" key="3">
    <source>
        <dbReference type="ARBA" id="ARBA00022519"/>
    </source>
</evidence>
<feature type="transmembrane region" description="Helical" evidence="7">
    <location>
        <begin position="60"/>
        <end position="80"/>
    </location>
</feature>
<dbReference type="Pfam" id="PF06808">
    <property type="entry name" value="DctM"/>
    <property type="match status" value="1"/>
</dbReference>
<dbReference type="GO" id="GO:0022857">
    <property type="term" value="F:transmembrane transporter activity"/>
    <property type="evidence" value="ECO:0007669"/>
    <property type="project" value="UniProtKB-UniRule"/>
</dbReference>
<feature type="transmembrane region" description="Helical" evidence="7">
    <location>
        <begin position="12"/>
        <end position="39"/>
    </location>
</feature>
<dbReference type="PANTHER" id="PTHR33362">
    <property type="entry name" value="SIALIC ACID TRAP TRANSPORTER PERMEASE PROTEIN SIAT-RELATED"/>
    <property type="match status" value="1"/>
</dbReference>
<keyword evidence="3 7" id="KW-0997">Cell inner membrane</keyword>
<protein>
    <recommendedName>
        <fullName evidence="7">TRAP transporter large permease protein</fullName>
    </recommendedName>
</protein>
<dbReference type="EMBL" id="JABFCZ010000008">
    <property type="protein sequence ID" value="MBD1546227.1"/>
    <property type="molecule type" value="Genomic_DNA"/>
</dbReference>
<comment type="similarity">
    <text evidence="7">Belongs to the TRAP transporter large permease family.</text>
</comment>
<evidence type="ECO:0000259" key="8">
    <source>
        <dbReference type="Pfam" id="PF06808"/>
    </source>
</evidence>
<keyword evidence="4 7" id="KW-0812">Transmembrane</keyword>
<feature type="transmembrane region" description="Helical" evidence="7">
    <location>
        <begin position="284"/>
        <end position="302"/>
    </location>
</feature>
<feature type="domain" description="TRAP C4-dicarboxylate transport system permease DctM subunit" evidence="8">
    <location>
        <begin position="11"/>
        <end position="423"/>
    </location>
</feature>
<organism evidence="9 10">
    <name type="scientific">Roseibium aggregatum</name>
    <dbReference type="NCBI Taxonomy" id="187304"/>
    <lineage>
        <taxon>Bacteria</taxon>
        <taxon>Pseudomonadati</taxon>
        <taxon>Pseudomonadota</taxon>
        <taxon>Alphaproteobacteria</taxon>
        <taxon>Hyphomicrobiales</taxon>
        <taxon>Stappiaceae</taxon>
        <taxon>Roseibium</taxon>
    </lineage>
</organism>
<name>A0A926P3U2_9HYPH</name>
<dbReference type="GO" id="GO:0005886">
    <property type="term" value="C:plasma membrane"/>
    <property type="evidence" value="ECO:0007669"/>
    <property type="project" value="UniProtKB-SubCell"/>
</dbReference>
<accession>A0A926P3U2</accession>
<evidence type="ECO:0000256" key="7">
    <source>
        <dbReference type="RuleBase" id="RU369079"/>
    </source>
</evidence>
<evidence type="ECO:0000256" key="5">
    <source>
        <dbReference type="ARBA" id="ARBA00022989"/>
    </source>
</evidence>
<evidence type="ECO:0000313" key="10">
    <source>
        <dbReference type="Proteomes" id="UP000598467"/>
    </source>
</evidence>
<feature type="transmembrane region" description="Helical" evidence="7">
    <location>
        <begin position="180"/>
        <end position="201"/>
    </location>
</feature>
<dbReference type="InterPro" id="IPR004681">
    <property type="entry name" value="TRAP_DctM"/>
</dbReference>
<evidence type="ECO:0000313" key="9">
    <source>
        <dbReference type="EMBL" id="MBD1546227.1"/>
    </source>
</evidence>
<dbReference type="Proteomes" id="UP000598467">
    <property type="component" value="Unassembled WGS sequence"/>
</dbReference>
<comment type="subunit">
    <text evidence="7">The complex comprises the extracytoplasmic solute receptor protein and the two transmembrane proteins.</text>
</comment>
<dbReference type="InterPro" id="IPR010656">
    <property type="entry name" value="DctM"/>
</dbReference>
<keyword evidence="2" id="KW-1003">Cell membrane</keyword>
<comment type="caution">
    <text evidence="9">The sequence shown here is derived from an EMBL/GenBank/DDBJ whole genome shotgun (WGS) entry which is preliminary data.</text>
</comment>
<feature type="transmembrane region" description="Helical" evidence="7">
    <location>
        <begin position="407"/>
        <end position="428"/>
    </location>
</feature>
<feature type="transmembrane region" description="Helical" evidence="7">
    <location>
        <begin position="221"/>
        <end position="242"/>
    </location>
</feature>
<feature type="transmembrane region" description="Helical" evidence="7">
    <location>
        <begin position="146"/>
        <end position="168"/>
    </location>
</feature>
<dbReference type="NCBIfam" id="TIGR00786">
    <property type="entry name" value="dctM"/>
    <property type="match status" value="1"/>
</dbReference>
<comment type="function">
    <text evidence="7">Part of the tripartite ATP-independent periplasmic (TRAP) transport system.</text>
</comment>
<gene>
    <name evidence="9" type="ORF">HK439_08135</name>
</gene>
<keyword evidence="6 7" id="KW-0472">Membrane</keyword>
<dbReference type="PANTHER" id="PTHR33362:SF5">
    <property type="entry name" value="C4-DICARBOXYLATE TRAP TRANSPORTER LARGE PERMEASE PROTEIN DCTM"/>
    <property type="match status" value="1"/>
</dbReference>
<dbReference type="RefSeq" id="WP_190290903.1">
    <property type="nucleotide sequence ID" value="NZ_JABFCZ010000008.1"/>
</dbReference>
<comment type="subcellular location">
    <subcellularLocation>
        <location evidence="1 7">Cell inner membrane</location>
        <topology evidence="1 7">Multi-pass membrane protein</topology>
    </subcellularLocation>
</comment>
<keyword evidence="7" id="KW-0813">Transport</keyword>
<dbReference type="PIRSF" id="PIRSF006066">
    <property type="entry name" value="HI0050"/>
    <property type="match status" value="1"/>
</dbReference>